<evidence type="ECO:0000313" key="3">
    <source>
        <dbReference type="Proteomes" id="UP001259832"/>
    </source>
</evidence>
<keyword evidence="3" id="KW-1185">Reference proteome</keyword>
<dbReference type="EMBL" id="JASMQC010000010">
    <property type="protein sequence ID" value="KAK1942001.1"/>
    <property type="molecule type" value="Genomic_DNA"/>
</dbReference>
<feature type="compositionally biased region" description="Polar residues" evidence="1">
    <location>
        <begin position="282"/>
        <end position="293"/>
    </location>
</feature>
<comment type="caution">
    <text evidence="2">The sequence shown here is derived from an EMBL/GenBank/DDBJ whole genome shotgun (WGS) entry which is preliminary data.</text>
</comment>
<dbReference type="Proteomes" id="UP001259832">
    <property type="component" value="Unassembled WGS sequence"/>
</dbReference>
<proteinExistence type="predicted"/>
<sequence length="293" mass="31810">MILQFPTEVDHLESTILGPKTMTIRLPLYVLLLLVCFTARCVDLTSSEIHAYVRNIDTQGVNGNNIQHLKGNRELVEGGTVLTNAENEERGVSFSSASKLLGRLKARINGNAGAKTEKLTGTQVKSLERGGGGSEEGPEGMASYQDKLKGSHGSHTDNDEGRERCAVQDLQTCLHFGPNLAVLLHVCRHLSRDGLDLTVSERLRLLSPTAADTSNLAAEFCEKISCSSLFLEGIRQPPLILRQFTASLDVGFVLGIAEMSDVFGAGKADAGRDESGHDQGQEDAQTHWNHFEK</sequence>
<evidence type="ECO:0008006" key="4">
    <source>
        <dbReference type="Google" id="ProtNLM"/>
    </source>
</evidence>
<feature type="compositionally biased region" description="Basic and acidic residues" evidence="1">
    <location>
        <begin position="269"/>
        <end position="280"/>
    </location>
</feature>
<accession>A0AAD9GQ01</accession>
<protein>
    <recommendedName>
        <fullName evidence="4">RxLR effector protein</fullName>
    </recommendedName>
</protein>
<organism evidence="2 3">
    <name type="scientific">Phytophthora citrophthora</name>
    <dbReference type="NCBI Taxonomy" id="4793"/>
    <lineage>
        <taxon>Eukaryota</taxon>
        <taxon>Sar</taxon>
        <taxon>Stramenopiles</taxon>
        <taxon>Oomycota</taxon>
        <taxon>Peronosporomycetes</taxon>
        <taxon>Peronosporales</taxon>
        <taxon>Peronosporaceae</taxon>
        <taxon>Phytophthora</taxon>
    </lineage>
</organism>
<evidence type="ECO:0000256" key="1">
    <source>
        <dbReference type="SAM" id="MobiDB-lite"/>
    </source>
</evidence>
<reference evidence="2" key="1">
    <citation type="submission" date="2023-08" db="EMBL/GenBank/DDBJ databases">
        <title>Reference Genome Resource for the Citrus Pathogen Phytophthora citrophthora.</title>
        <authorList>
            <person name="Moller H."/>
            <person name="Coetzee B."/>
            <person name="Rose L.J."/>
            <person name="Van Niekerk J.M."/>
        </authorList>
    </citation>
    <scope>NUCLEOTIDE SEQUENCE</scope>
    <source>
        <strain evidence="2">STE-U-9442</strain>
    </source>
</reference>
<name>A0AAD9GQ01_9STRA</name>
<feature type="compositionally biased region" description="Basic and acidic residues" evidence="1">
    <location>
        <begin position="146"/>
        <end position="160"/>
    </location>
</feature>
<gene>
    <name evidence="2" type="ORF">P3T76_006323</name>
</gene>
<evidence type="ECO:0000313" key="2">
    <source>
        <dbReference type="EMBL" id="KAK1942001.1"/>
    </source>
</evidence>
<feature type="region of interest" description="Disordered" evidence="1">
    <location>
        <begin position="267"/>
        <end position="293"/>
    </location>
</feature>
<feature type="region of interest" description="Disordered" evidence="1">
    <location>
        <begin position="115"/>
        <end position="160"/>
    </location>
</feature>
<dbReference type="AlphaFoldDB" id="A0AAD9GQ01"/>